<comment type="caution">
    <text evidence="7">The sequence shown here is derived from an EMBL/GenBank/DDBJ whole genome shotgun (WGS) entry which is preliminary data.</text>
</comment>
<evidence type="ECO:0000313" key="8">
    <source>
        <dbReference type="Proteomes" id="UP001632037"/>
    </source>
</evidence>
<keyword evidence="5" id="KW-0732">Signal</keyword>
<dbReference type="Gene3D" id="2.10.25.10">
    <property type="entry name" value="Laminin"/>
    <property type="match status" value="3"/>
</dbReference>
<comment type="caution">
    <text evidence="4">Lacks conserved residue(s) required for the propagation of feature annotation.</text>
</comment>
<dbReference type="CDD" id="cd00054">
    <property type="entry name" value="EGF_CA"/>
    <property type="match status" value="1"/>
</dbReference>
<dbReference type="InterPro" id="IPR000742">
    <property type="entry name" value="EGF"/>
</dbReference>
<feature type="domain" description="EGF-like" evidence="6">
    <location>
        <begin position="74"/>
        <end position="109"/>
    </location>
</feature>
<dbReference type="PROSITE" id="PS50026">
    <property type="entry name" value="EGF_3"/>
    <property type="match status" value="3"/>
</dbReference>
<dbReference type="PROSITE" id="PS00022">
    <property type="entry name" value="EGF_1"/>
    <property type="match status" value="3"/>
</dbReference>
<organism evidence="7 8">
    <name type="scientific">Phytophthora oleae</name>
    <dbReference type="NCBI Taxonomy" id="2107226"/>
    <lineage>
        <taxon>Eukaryota</taxon>
        <taxon>Sar</taxon>
        <taxon>Stramenopiles</taxon>
        <taxon>Oomycota</taxon>
        <taxon>Peronosporomycetes</taxon>
        <taxon>Peronosporales</taxon>
        <taxon>Peronosporaceae</taxon>
        <taxon>Phytophthora</taxon>
    </lineage>
</organism>
<feature type="disulfide bond" evidence="4">
    <location>
        <begin position="27"/>
        <end position="37"/>
    </location>
</feature>
<dbReference type="PROSITE" id="PS01186">
    <property type="entry name" value="EGF_2"/>
    <property type="match status" value="4"/>
</dbReference>
<dbReference type="EMBL" id="JBIMZQ010000004">
    <property type="protein sequence ID" value="KAL3672317.1"/>
    <property type="molecule type" value="Genomic_DNA"/>
</dbReference>
<keyword evidence="3 4" id="KW-1015">Disulfide bond</keyword>
<dbReference type="PRINTS" id="PR00011">
    <property type="entry name" value="EGFLAMININ"/>
</dbReference>
<protein>
    <recommendedName>
        <fullName evidence="6">EGF-like domain-containing protein</fullName>
    </recommendedName>
</protein>
<feature type="disulfide bond" evidence="4">
    <location>
        <begin position="99"/>
        <end position="108"/>
    </location>
</feature>
<reference evidence="7 8" key="1">
    <citation type="submission" date="2024-09" db="EMBL/GenBank/DDBJ databases">
        <title>Genome sequencing and assembly of Phytophthora oleae, isolate VK10A, causative agent of rot of olive drupes.</title>
        <authorList>
            <person name="Conti Taguali S."/>
            <person name="Riolo M."/>
            <person name="La Spada F."/>
            <person name="Cacciola S.O."/>
            <person name="Dionisio G."/>
        </authorList>
    </citation>
    <scope>NUCLEOTIDE SEQUENCE [LARGE SCALE GENOMIC DNA]</scope>
    <source>
        <strain evidence="7 8">VK10A</strain>
    </source>
</reference>
<feature type="disulfide bond" evidence="4">
    <location>
        <begin position="48"/>
        <end position="57"/>
    </location>
</feature>
<feature type="chain" id="PRO_5044750486" description="EGF-like domain-containing protein" evidence="5">
    <location>
        <begin position="26"/>
        <end position="693"/>
    </location>
</feature>
<proteinExistence type="predicted"/>
<dbReference type="Proteomes" id="UP001632037">
    <property type="component" value="Unassembled WGS sequence"/>
</dbReference>
<evidence type="ECO:0000256" key="5">
    <source>
        <dbReference type="SAM" id="SignalP"/>
    </source>
</evidence>
<dbReference type="PANTHER" id="PTHR11219">
    <property type="entry name" value="TENEURIN AND N-ACETYLGLUCOSAMINE-1-PHOSPHODIESTER ALPHA-N-ACETYLGLUCOSAMINIDASE"/>
    <property type="match status" value="1"/>
</dbReference>
<feature type="signal peptide" evidence="5">
    <location>
        <begin position="1"/>
        <end position="25"/>
    </location>
</feature>
<name>A0ABD3FZI3_9STRA</name>
<dbReference type="AlphaFoldDB" id="A0ABD3FZI3"/>
<evidence type="ECO:0000313" key="7">
    <source>
        <dbReference type="EMBL" id="KAL3672317.1"/>
    </source>
</evidence>
<evidence type="ECO:0000256" key="1">
    <source>
        <dbReference type="ARBA" id="ARBA00022536"/>
    </source>
</evidence>
<feature type="domain" description="EGF-like" evidence="6">
    <location>
        <begin position="23"/>
        <end position="58"/>
    </location>
</feature>
<dbReference type="InterPro" id="IPR051216">
    <property type="entry name" value="Teneurin"/>
</dbReference>
<accession>A0ABD3FZI3</accession>
<evidence type="ECO:0000259" key="6">
    <source>
        <dbReference type="PROSITE" id="PS50026"/>
    </source>
</evidence>
<evidence type="ECO:0000256" key="3">
    <source>
        <dbReference type="ARBA" id="ARBA00023157"/>
    </source>
</evidence>
<dbReference type="SMART" id="SM00181">
    <property type="entry name" value="EGF"/>
    <property type="match status" value="4"/>
</dbReference>
<keyword evidence="2" id="KW-0677">Repeat</keyword>
<feature type="disulfide bond" evidence="4">
    <location>
        <begin position="375"/>
        <end position="384"/>
    </location>
</feature>
<evidence type="ECO:0000256" key="2">
    <source>
        <dbReference type="ARBA" id="ARBA00022737"/>
    </source>
</evidence>
<sequence length="693" mass="72758">MRRSRWLILSVWLIVTLLEWSGVHADCPNTCSGHGTCTTKGNGYFCSCYKGFTGGDCSRRSCPTGPAWSDLAVSTDRAHQLATCSNRGSCDYVTGLCTCDLGFSGLACNRMSCPNDCGKHGECRSMKLNAQRKDKGLTPAVVYNSIWDSEMVHGCVCEEGYGGGDCSQRLCPTGDDPLTGASTDSLFGFQKNEKQTVFCAATSGTLTLSYRGQTTARIDVLDNADTVYKKLNALHTLQTVNVLFGGTTTTMCTADGNMVTVEFTQNFGPLPLLVGDPSRLVHAGIGMTPKLAISKAEIGSKENEACSNRGRCDLTSGVCTCYVGYTTSNGAGSPGDRGDCGATDSTVVAIIACPGETACSGHGYCSGAPQFRCYCVAGFTSGDCSVRTCPEGIAWFDTPTADNRAHSMAVCSSIGVCDESIGACTCPSPFEGAACERLSCPLGLEPVCTGHGRCLTMAELALEARNSLGDPLSITYGSTPNEPQTWDFNKIQGCICDKGFEGHDCARRSCPRGDDPRTTGQTREVQIIRCVYTALATFTLSFRGKVSPVLSSSMVAADMQASLASVSTIGDVQVSYSAGPNSGACMLSTQPANIISITFVSALGDLPPLQVNADRNTVLLPVFTINSDGISGSVRGTNENAECSNNGLCDYNTGTCQCFDGMASSNGLGGLGLHADCGYLLPETIRLADVAEI</sequence>
<keyword evidence="8" id="KW-1185">Reference proteome</keyword>
<dbReference type="PANTHER" id="PTHR11219:SF69">
    <property type="entry name" value="TENEURIN-A"/>
    <property type="match status" value="1"/>
</dbReference>
<feature type="domain" description="EGF-like" evidence="6">
    <location>
        <begin position="349"/>
        <end position="385"/>
    </location>
</feature>
<evidence type="ECO:0000256" key="4">
    <source>
        <dbReference type="PROSITE-ProRule" id="PRU00076"/>
    </source>
</evidence>
<keyword evidence="1 4" id="KW-0245">EGF-like domain</keyword>
<gene>
    <name evidence="7" type="ORF">V7S43_003007</name>
</gene>